<dbReference type="EMBL" id="HBFQ01025643">
    <property type="protein sequence ID" value="CAD8843806.1"/>
    <property type="molecule type" value="Transcribed_RNA"/>
</dbReference>
<dbReference type="AlphaFoldDB" id="A0A7S1A5Z6"/>
<feature type="transmembrane region" description="Helical" evidence="1">
    <location>
        <begin position="135"/>
        <end position="155"/>
    </location>
</feature>
<protein>
    <submittedName>
        <fullName evidence="2">Uncharacterized protein</fullName>
    </submittedName>
</protein>
<keyword evidence="1" id="KW-0472">Membrane</keyword>
<evidence type="ECO:0000256" key="1">
    <source>
        <dbReference type="SAM" id="Phobius"/>
    </source>
</evidence>
<name>A0A7S1A5Z6_NOCSC</name>
<sequence length="187" mass="21611">MSAGLVLVKRPRRWATPSARCASCLAGFCTWGQRVLEFALVASYMKAFDWVWRNPFCNMCFSCGCWFNWAGWWGPGGTTYCNVHNKHGPQCPWCIIAMTWSPVWLFLGNHLVVAVCLLAWVHLLRKRVRIGCRTVLPMAVWFVYSFVSALIFFMGSDYPYFLMFDLSKGWRPIDWNRTNTIPDDLGM</sequence>
<evidence type="ECO:0000313" key="2">
    <source>
        <dbReference type="EMBL" id="CAD8843806.1"/>
    </source>
</evidence>
<reference evidence="2" key="1">
    <citation type="submission" date="2021-01" db="EMBL/GenBank/DDBJ databases">
        <authorList>
            <person name="Corre E."/>
            <person name="Pelletier E."/>
            <person name="Niang G."/>
            <person name="Scheremetjew M."/>
            <person name="Finn R."/>
            <person name="Kale V."/>
            <person name="Holt S."/>
            <person name="Cochrane G."/>
            <person name="Meng A."/>
            <person name="Brown T."/>
            <person name="Cohen L."/>
        </authorList>
    </citation>
    <scope>NUCLEOTIDE SEQUENCE</scope>
</reference>
<keyword evidence="1" id="KW-0812">Transmembrane</keyword>
<gene>
    <name evidence="2" type="ORF">NSCI0253_LOCUS18156</name>
</gene>
<keyword evidence="1" id="KW-1133">Transmembrane helix</keyword>
<proteinExistence type="predicted"/>
<organism evidence="2">
    <name type="scientific">Noctiluca scintillans</name>
    <name type="common">Sea sparkle</name>
    <name type="synonym">Red tide dinoflagellate</name>
    <dbReference type="NCBI Taxonomy" id="2966"/>
    <lineage>
        <taxon>Eukaryota</taxon>
        <taxon>Sar</taxon>
        <taxon>Alveolata</taxon>
        <taxon>Dinophyceae</taxon>
        <taxon>Noctilucales</taxon>
        <taxon>Noctilucaceae</taxon>
        <taxon>Noctiluca</taxon>
    </lineage>
</organism>
<accession>A0A7S1A5Z6</accession>
<feature type="transmembrane region" description="Helical" evidence="1">
    <location>
        <begin position="103"/>
        <end position="123"/>
    </location>
</feature>